<feature type="compositionally biased region" description="Low complexity" evidence="6">
    <location>
        <begin position="394"/>
        <end position="413"/>
    </location>
</feature>
<dbReference type="GO" id="GO:0045033">
    <property type="term" value="P:peroxisome inheritance"/>
    <property type="evidence" value="ECO:0007669"/>
    <property type="project" value="InterPro"/>
</dbReference>
<feature type="region of interest" description="Disordered" evidence="6">
    <location>
        <begin position="452"/>
        <end position="509"/>
    </location>
</feature>
<proteinExistence type="inferred from homology"/>
<evidence type="ECO:0000313" key="7">
    <source>
        <dbReference type="EMBL" id="WEW60169.1"/>
    </source>
</evidence>
<evidence type="ECO:0000256" key="4">
    <source>
        <dbReference type="ARBA" id="ARBA00021397"/>
    </source>
</evidence>
<dbReference type="Proteomes" id="UP001219355">
    <property type="component" value="Chromosome 3"/>
</dbReference>
<keyword evidence="5" id="KW-0472">Membrane</keyword>
<reference evidence="7" key="1">
    <citation type="submission" date="2023-03" db="EMBL/GenBank/DDBJ databases">
        <title>Emydomyces testavorans Genome Sequence.</title>
        <authorList>
            <person name="Hoyer L."/>
        </authorList>
    </citation>
    <scope>NUCLEOTIDE SEQUENCE</scope>
    <source>
        <strain evidence="7">16-2883</strain>
    </source>
</reference>
<gene>
    <name evidence="7" type="ORF">PRK78_005654</name>
</gene>
<protein>
    <recommendedName>
        <fullName evidence="4">Inheritance of peroxisomes protein 1</fullName>
    </recommendedName>
</protein>
<keyword evidence="8" id="KW-1185">Reference proteome</keyword>
<feature type="compositionally biased region" description="Low complexity" evidence="6">
    <location>
        <begin position="271"/>
        <end position="291"/>
    </location>
</feature>
<feature type="region of interest" description="Disordered" evidence="6">
    <location>
        <begin position="392"/>
        <end position="413"/>
    </location>
</feature>
<dbReference type="Pfam" id="PF12634">
    <property type="entry name" value="Inp1"/>
    <property type="match status" value="1"/>
</dbReference>
<feature type="region of interest" description="Disordered" evidence="6">
    <location>
        <begin position="191"/>
        <end position="245"/>
    </location>
</feature>
<feature type="compositionally biased region" description="Low complexity" evidence="6">
    <location>
        <begin position="487"/>
        <end position="503"/>
    </location>
</feature>
<evidence type="ECO:0000313" key="8">
    <source>
        <dbReference type="Proteomes" id="UP001219355"/>
    </source>
</evidence>
<accession>A0AAF0DKY0</accession>
<evidence type="ECO:0000256" key="3">
    <source>
        <dbReference type="ARBA" id="ARBA00010707"/>
    </source>
</evidence>
<organism evidence="7 8">
    <name type="scientific">Emydomyces testavorans</name>
    <dbReference type="NCBI Taxonomy" id="2070801"/>
    <lineage>
        <taxon>Eukaryota</taxon>
        <taxon>Fungi</taxon>
        <taxon>Dikarya</taxon>
        <taxon>Ascomycota</taxon>
        <taxon>Pezizomycotina</taxon>
        <taxon>Eurotiomycetes</taxon>
        <taxon>Eurotiomycetidae</taxon>
        <taxon>Onygenales</taxon>
        <taxon>Nannizziopsiaceae</taxon>
        <taxon>Emydomyces</taxon>
    </lineage>
</organism>
<comment type="function">
    <text evidence="1">Required for peroxisome inheritance.</text>
</comment>
<comment type="similarity">
    <text evidence="3">Belongs to the INP1 family.</text>
</comment>
<sequence>MRHSLGSCDTSNISIRSDDLLFYHPSVTVIKFELPQSSSSSPVLPDLDYPVDAIETLPWRTRSETIAAIGVLRIENIAGSAAFLKTGNIVYALLKNCQCWCVDAKSTFVLRIRKLTYYRIEFPNETDEDVKKVEEWKQVLSKIIRYEITPCPFKREFSVELPEEAKTPKKKRAWRPKTMLNLPVRTLDLEGSISSEDRESSESGSASGDKNRPSERSGSSNQHFLRDRRRSSPVRIPQRTSFRAVSEPVPEFETLLARFQSESESGKSASRHGSGSPTSSDSSFHSIIDAPSSPPSPLHLTPPSPQTPVPAHVSHMISKVDHTRDSSVKMIIPETPDGNLSAHQPLTITGPSAGFLTMPDAGHSFFRIRSLNDLEVPIQSSNSALRRRIRATRQRSYSPLPPSSTLSTPTPKSPINKLINSMFEKTYTFVLGPPIHLILMFLRLAAEVTPRDSIDSPAWPRTPSARPEMANGVDDLRRDDYFVNPLSSSISARESGRSSTDSDTSSEVD</sequence>
<feature type="region of interest" description="Disordered" evidence="6">
    <location>
        <begin position="260"/>
        <end position="311"/>
    </location>
</feature>
<dbReference type="AlphaFoldDB" id="A0AAF0DKY0"/>
<dbReference type="InterPro" id="IPR024758">
    <property type="entry name" value="Inp1"/>
</dbReference>
<name>A0AAF0DKY0_9EURO</name>
<comment type="subcellular location">
    <subcellularLocation>
        <location evidence="2">Peroxisome membrane</location>
        <topology evidence="2">Peripheral membrane protein</topology>
    </subcellularLocation>
</comment>
<dbReference type="GO" id="GO:0005780">
    <property type="term" value="C:extrinsic component of intraperoxisomal membrane"/>
    <property type="evidence" value="ECO:0007669"/>
    <property type="project" value="InterPro"/>
</dbReference>
<evidence type="ECO:0000256" key="5">
    <source>
        <dbReference type="ARBA" id="ARBA00023136"/>
    </source>
</evidence>
<evidence type="ECO:0000256" key="1">
    <source>
        <dbReference type="ARBA" id="ARBA00003594"/>
    </source>
</evidence>
<feature type="compositionally biased region" description="Pro residues" evidence="6">
    <location>
        <begin position="292"/>
        <end position="308"/>
    </location>
</feature>
<dbReference type="EMBL" id="CP120629">
    <property type="protein sequence ID" value="WEW60169.1"/>
    <property type="molecule type" value="Genomic_DNA"/>
</dbReference>
<evidence type="ECO:0000256" key="2">
    <source>
        <dbReference type="ARBA" id="ARBA00004421"/>
    </source>
</evidence>
<evidence type="ECO:0000256" key="6">
    <source>
        <dbReference type="SAM" id="MobiDB-lite"/>
    </source>
</evidence>